<evidence type="ECO:0000313" key="3">
    <source>
        <dbReference type="Proteomes" id="UP000663193"/>
    </source>
</evidence>
<dbReference type="Proteomes" id="UP000663193">
    <property type="component" value="Chromosome 3"/>
</dbReference>
<sequence length="125" mass="13748">MSRPAIGVMTAILVALNFANLCVTPSRASHTSHVHSSLATICSDICTSNDYVHLPILRALGVGRLRSKSLSQTRMASIVLINPGTSPNKYCCLELVLKISNYVRLLFRYHDGFYSDAWCDCSDVL</sequence>
<accession>A0A7U2EUU5</accession>
<dbReference type="AlphaFoldDB" id="A0A7U2EUU5"/>
<proteinExistence type="predicted"/>
<name>A0A7U2EUU5_PHANO</name>
<keyword evidence="3" id="KW-1185">Reference proteome</keyword>
<feature type="signal peptide" evidence="1">
    <location>
        <begin position="1"/>
        <end position="28"/>
    </location>
</feature>
<dbReference type="EMBL" id="CP069025">
    <property type="protein sequence ID" value="QRC93127.1"/>
    <property type="molecule type" value="Genomic_DNA"/>
</dbReference>
<dbReference type="VEuPathDB" id="FungiDB:JI435_302550"/>
<evidence type="ECO:0000256" key="1">
    <source>
        <dbReference type="SAM" id="SignalP"/>
    </source>
</evidence>
<evidence type="ECO:0008006" key="4">
    <source>
        <dbReference type="Google" id="ProtNLM"/>
    </source>
</evidence>
<gene>
    <name evidence="2" type="ORF">JI435_302550</name>
</gene>
<organism evidence="2 3">
    <name type="scientific">Phaeosphaeria nodorum (strain SN15 / ATCC MYA-4574 / FGSC 10173)</name>
    <name type="common">Glume blotch fungus</name>
    <name type="synonym">Parastagonospora nodorum</name>
    <dbReference type="NCBI Taxonomy" id="321614"/>
    <lineage>
        <taxon>Eukaryota</taxon>
        <taxon>Fungi</taxon>
        <taxon>Dikarya</taxon>
        <taxon>Ascomycota</taxon>
        <taxon>Pezizomycotina</taxon>
        <taxon>Dothideomycetes</taxon>
        <taxon>Pleosporomycetidae</taxon>
        <taxon>Pleosporales</taxon>
        <taxon>Pleosporineae</taxon>
        <taxon>Phaeosphaeriaceae</taxon>
        <taxon>Parastagonospora</taxon>
    </lineage>
</organism>
<feature type="chain" id="PRO_5030573188" description="Hydrophobin" evidence="1">
    <location>
        <begin position="29"/>
        <end position="125"/>
    </location>
</feature>
<keyword evidence="1" id="KW-0732">Signal</keyword>
<evidence type="ECO:0000313" key="2">
    <source>
        <dbReference type="EMBL" id="QRC93127.1"/>
    </source>
</evidence>
<protein>
    <recommendedName>
        <fullName evidence="4">Hydrophobin</fullName>
    </recommendedName>
</protein>
<reference evidence="3" key="1">
    <citation type="journal article" date="2021" name="BMC Genomics">
        <title>Chromosome-level genome assembly and manually-curated proteome of model necrotroph Parastagonospora nodorum Sn15 reveals a genome-wide trove of candidate effector homologs, and redundancy of virulence-related functions within an accessory chromosome.</title>
        <authorList>
            <person name="Bertazzoni S."/>
            <person name="Jones D.A.B."/>
            <person name="Phan H.T."/>
            <person name="Tan K.-C."/>
            <person name="Hane J.K."/>
        </authorList>
    </citation>
    <scope>NUCLEOTIDE SEQUENCE [LARGE SCALE GENOMIC DNA]</scope>
    <source>
        <strain evidence="3">SN15 / ATCC MYA-4574 / FGSC 10173)</strain>
    </source>
</reference>